<gene>
    <name evidence="2" type="ORF">DARMORV10_A07P04160.1</name>
</gene>
<dbReference type="AlphaFoldDB" id="A0A816YE23"/>
<sequence length="92" mass="10142">MGTMTKVVLINIIDKSGSASKFGDNLLLRCPRTRRNQVRNGLVDSSSGERQRSGDDRENEAEAAMETRQPALTPTWMSKDSLPLGPLDHKST</sequence>
<organism evidence="2">
    <name type="scientific">Brassica napus</name>
    <name type="common">Rape</name>
    <dbReference type="NCBI Taxonomy" id="3708"/>
    <lineage>
        <taxon>Eukaryota</taxon>
        <taxon>Viridiplantae</taxon>
        <taxon>Streptophyta</taxon>
        <taxon>Embryophyta</taxon>
        <taxon>Tracheophyta</taxon>
        <taxon>Spermatophyta</taxon>
        <taxon>Magnoliopsida</taxon>
        <taxon>eudicotyledons</taxon>
        <taxon>Gunneridae</taxon>
        <taxon>Pentapetalae</taxon>
        <taxon>rosids</taxon>
        <taxon>malvids</taxon>
        <taxon>Brassicales</taxon>
        <taxon>Brassicaceae</taxon>
        <taxon>Brassiceae</taxon>
        <taxon>Brassica</taxon>
    </lineage>
</organism>
<dbReference type="EMBL" id="HG994361">
    <property type="protein sequence ID" value="CAF2157563.1"/>
    <property type="molecule type" value="Genomic_DNA"/>
</dbReference>
<evidence type="ECO:0000256" key="1">
    <source>
        <dbReference type="SAM" id="MobiDB-lite"/>
    </source>
</evidence>
<proteinExistence type="predicted"/>
<evidence type="ECO:0000313" key="2">
    <source>
        <dbReference type="EMBL" id="CAF2157563.1"/>
    </source>
</evidence>
<accession>A0A816YE23</accession>
<feature type="compositionally biased region" description="Basic and acidic residues" evidence="1">
    <location>
        <begin position="47"/>
        <end position="56"/>
    </location>
</feature>
<name>A0A816YE23_BRANA</name>
<feature type="region of interest" description="Disordered" evidence="1">
    <location>
        <begin position="34"/>
        <end position="92"/>
    </location>
</feature>
<reference evidence="2" key="1">
    <citation type="submission" date="2021-01" db="EMBL/GenBank/DDBJ databases">
        <authorList>
            <consortium name="Genoscope - CEA"/>
            <person name="William W."/>
        </authorList>
    </citation>
    <scope>NUCLEOTIDE SEQUENCE</scope>
</reference>
<dbReference type="Proteomes" id="UP001295469">
    <property type="component" value="Chromosome A07"/>
</dbReference>
<protein>
    <submittedName>
        <fullName evidence="2">(rape) hypothetical protein</fullName>
    </submittedName>
</protein>